<dbReference type="InterPro" id="IPR047650">
    <property type="entry name" value="Transpos_IS110"/>
</dbReference>
<dbReference type="Pfam" id="PF01548">
    <property type="entry name" value="DEDD_Tnp_IS110"/>
    <property type="match status" value="1"/>
</dbReference>
<dbReference type="RefSeq" id="WP_202014075.1">
    <property type="nucleotide sequence ID" value="NZ_JAERRB010000011.1"/>
</dbReference>
<dbReference type="EMBL" id="JAERRB010000011">
    <property type="protein sequence ID" value="MBL0744419.1"/>
    <property type="molecule type" value="Genomic_DNA"/>
</dbReference>
<evidence type="ECO:0000313" key="4">
    <source>
        <dbReference type="EMBL" id="MBL0744419.1"/>
    </source>
</evidence>
<dbReference type="InterPro" id="IPR003346">
    <property type="entry name" value="Transposase_20"/>
</dbReference>
<keyword evidence="1" id="KW-0175">Coiled coil</keyword>
<feature type="domain" description="Transposase IS110-like N-terminal" evidence="2">
    <location>
        <begin position="7"/>
        <end position="151"/>
    </location>
</feature>
<proteinExistence type="predicted"/>
<dbReference type="Pfam" id="PF02371">
    <property type="entry name" value="Transposase_20"/>
    <property type="match status" value="1"/>
</dbReference>
<name>A0ABS1KY93_9BACT</name>
<evidence type="ECO:0000259" key="2">
    <source>
        <dbReference type="Pfam" id="PF01548"/>
    </source>
</evidence>
<comment type="caution">
    <text evidence="4">The sequence shown here is derived from an EMBL/GenBank/DDBJ whole genome shotgun (WGS) entry which is preliminary data.</text>
</comment>
<sequence>MKTVYFLGIDIAKKKFDGALTVDGKNFHPIEAENASKPIQALFSDLKKKFSISYDQLVVCMEHTGIYCRPLLEFLIGNQIQVCVESAFQIKQSQGLVRGKTDKIDAQRIALYAYKNRESLKFWTPQRLIIQKLKALLVTRERLVKVKTELQGPIKECEEFIEESLYKAIAKSCQSSIKSLKNDIQKIEKTIDALVKSDTEIDRQYQLVTSVTGLGKITGLNIIVSTAEFTRIKDAKKFACYSGVAPFEHSSGSSVRGKTRVSKMANMTLKKLLHMAAMTAMVHDDDLKTYYHRKVLEGKNKMSVINAVRNKLISRVFACVNNNRLYQKNYQNALA</sequence>
<keyword evidence="5" id="KW-1185">Reference proteome</keyword>
<dbReference type="PANTHER" id="PTHR33055">
    <property type="entry name" value="TRANSPOSASE FOR INSERTION SEQUENCE ELEMENT IS1111A"/>
    <property type="match status" value="1"/>
</dbReference>
<reference evidence="4 5" key="1">
    <citation type="submission" date="2021-01" db="EMBL/GenBank/DDBJ databases">
        <title>Chryseolinea sp. Jin1 Genome sequencing and assembly.</title>
        <authorList>
            <person name="Kim I."/>
        </authorList>
    </citation>
    <scope>NUCLEOTIDE SEQUENCE [LARGE SCALE GENOMIC DNA]</scope>
    <source>
        <strain evidence="4 5">Jin1</strain>
    </source>
</reference>
<dbReference type="NCBIfam" id="NF033542">
    <property type="entry name" value="transpos_IS110"/>
    <property type="match status" value="1"/>
</dbReference>
<evidence type="ECO:0000259" key="3">
    <source>
        <dbReference type="Pfam" id="PF02371"/>
    </source>
</evidence>
<evidence type="ECO:0000256" key="1">
    <source>
        <dbReference type="SAM" id="Coils"/>
    </source>
</evidence>
<dbReference type="Proteomes" id="UP000613030">
    <property type="component" value="Unassembled WGS sequence"/>
</dbReference>
<dbReference type="InterPro" id="IPR002525">
    <property type="entry name" value="Transp_IS110-like_N"/>
</dbReference>
<accession>A0ABS1KY93</accession>
<feature type="coiled-coil region" evidence="1">
    <location>
        <begin position="170"/>
        <end position="197"/>
    </location>
</feature>
<gene>
    <name evidence="4" type="ORF">JI741_24515</name>
</gene>
<feature type="domain" description="Transposase IS116/IS110/IS902 C-terminal" evidence="3">
    <location>
        <begin position="206"/>
        <end position="292"/>
    </location>
</feature>
<dbReference type="PANTHER" id="PTHR33055:SF3">
    <property type="entry name" value="PUTATIVE TRANSPOSASE FOR IS117-RELATED"/>
    <property type="match status" value="1"/>
</dbReference>
<protein>
    <submittedName>
        <fullName evidence="4">IS110 family transposase</fullName>
    </submittedName>
</protein>
<evidence type="ECO:0000313" key="5">
    <source>
        <dbReference type="Proteomes" id="UP000613030"/>
    </source>
</evidence>
<organism evidence="4 5">
    <name type="scientific">Chryseolinea lacunae</name>
    <dbReference type="NCBI Taxonomy" id="2801331"/>
    <lineage>
        <taxon>Bacteria</taxon>
        <taxon>Pseudomonadati</taxon>
        <taxon>Bacteroidota</taxon>
        <taxon>Cytophagia</taxon>
        <taxon>Cytophagales</taxon>
        <taxon>Fulvivirgaceae</taxon>
        <taxon>Chryseolinea</taxon>
    </lineage>
</organism>